<keyword evidence="2" id="KW-0479">Metal-binding</keyword>
<dbReference type="InterPro" id="IPR013341">
    <property type="entry name" value="Mandelate_racemase_N_dom"/>
</dbReference>
<gene>
    <name evidence="5" type="ORF">JYA64_19665</name>
</gene>
<dbReference type="EMBL" id="JAFHKS010000044">
    <property type="protein sequence ID" value="MBN3547533.1"/>
    <property type="molecule type" value="Genomic_DNA"/>
</dbReference>
<evidence type="ECO:0000313" key="5">
    <source>
        <dbReference type="EMBL" id="MBN3547533.1"/>
    </source>
</evidence>
<accession>A0ABS2ZH81</accession>
<protein>
    <submittedName>
        <fullName evidence="5">Mandelate racemase/muconate lactonizing enzyme family protein</fullName>
    </submittedName>
</protein>
<dbReference type="SMART" id="SM00922">
    <property type="entry name" value="MR_MLE"/>
    <property type="match status" value="1"/>
</dbReference>
<dbReference type="CDD" id="cd03316">
    <property type="entry name" value="MR_like"/>
    <property type="match status" value="1"/>
</dbReference>
<evidence type="ECO:0000259" key="4">
    <source>
        <dbReference type="SMART" id="SM00922"/>
    </source>
</evidence>
<dbReference type="SFLD" id="SFLDG00179">
    <property type="entry name" value="mandelate_racemase"/>
    <property type="match status" value="1"/>
</dbReference>
<evidence type="ECO:0000256" key="3">
    <source>
        <dbReference type="ARBA" id="ARBA00022842"/>
    </source>
</evidence>
<dbReference type="PANTHER" id="PTHR13794:SF58">
    <property type="entry name" value="MITOCHONDRIAL ENOLASE SUPERFAMILY MEMBER 1"/>
    <property type="match status" value="1"/>
</dbReference>
<evidence type="ECO:0000313" key="6">
    <source>
        <dbReference type="Proteomes" id="UP001319060"/>
    </source>
</evidence>
<comment type="caution">
    <text evidence="5">The sequence shown here is derived from an EMBL/GenBank/DDBJ whole genome shotgun (WGS) entry which is preliminary data.</text>
</comment>
<organism evidence="5 6">
    <name type="scientific">Fictibacillus barbaricus</name>
    <dbReference type="NCBI Taxonomy" id="182136"/>
    <lineage>
        <taxon>Bacteria</taxon>
        <taxon>Bacillati</taxon>
        <taxon>Bacillota</taxon>
        <taxon>Bacilli</taxon>
        <taxon>Bacillales</taxon>
        <taxon>Fictibacillaceae</taxon>
        <taxon>Fictibacillus</taxon>
    </lineage>
</organism>
<dbReference type="Pfam" id="PF13378">
    <property type="entry name" value="MR_MLE_C"/>
    <property type="match status" value="1"/>
</dbReference>
<dbReference type="Gene3D" id="3.30.390.10">
    <property type="entry name" value="Enolase-like, N-terminal domain"/>
    <property type="match status" value="1"/>
</dbReference>
<evidence type="ECO:0000256" key="2">
    <source>
        <dbReference type="ARBA" id="ARBA00022723"/>
    </source>
</evidence>
<dbReference type="Proteomes" id="UP001319060">
    <property type="component" value="Unassembled WGS sequence"/>
</dbReference>
<feature type="domain" description="Mandelate racemase/muconate lactonizing enzyme C-terminal" evidence="4">
    <location>
        <begin position="137"/>
        <end position="235"/>
    </location>
</feature>
<dbReference type="SUPFAM" id="SSF51604">
    <property type="entry name" value="Enolase C-terminal domain-like"/>
    <property type="match status" value="1"/>
</dbReference>
<dbReference type="InterPro" id="IPR046945">
    <property type="entry name" value="RHMD-like"/>
</dbReference>
<keyword evidence="3" id="KW-0460">Magnesium</keyword>
<evidence type="ECO:0000256" key="1">
    <source>
        <dbReference type="ARBA" id="ARBA00001946"/>
    </source>
</evidence>
<name>A0ABS2ZH81_9BACL</name>
<keyword evidence="6" id="KW-1185">Reference proteome</keyword>
<dbReference type="InterPro" id="IPR029065">
    <property type="entry name" value="Enolase_C-like"/>
</dbReference>
<dbReference type="InterPro" id="IPR013342">
    <property type="entry name" value="Mandelate_racemase_C"/>
</dbReference>
<sequence>MKIKNVETFPLLYKLPVPYGDANGYKKYRSCFLFKITTDSGIEGWGECADWLPTLEKGFHDRIIPYLLGKKATDRNQIVTTVKKWNKRSAYGISMALTEIVAKSAGLSVCDLWGGKLRDSIPVYASFQSYTQKEDWINHSLKLIEQAICGGFSKIKVKIGGKRLQVDLAHIQSVQSMLEEKIQLALDANQSYDAATAREWDRYFREWPNMLWIEEPIPMDRLEDYRLLRTKLSIRVAGGENLKSTAQFLPLLKGGIVDILQPDVMHEDGIDGYRETIHLSRAFGIQSSPHTFDGPLSRLYALLAQACLPPWSKMDNDNIEPVEWDVMENPFTSLLSVKPTNGTVTIPDAIGIGALLDKDKLDNYRWDGTVYH</sequence>
<proteinExistence type="predicted"/>
<dbReference type="RefSeq" id="WP_188402280.1">
    <property type="nucleotide sequence ID" value="NZ_BMCE01000001.1"/>
</dbReference>
<dbReference type="InterPro" id="IPR036849">
    <property type="entry name" value="Enolase-like_C_sf"/>
</dbReference>
<reference evidence="5 6" key="1">
    <citation type="submission" date="2021-01" db="EMBL/GenBank/DDBJ databases">
        <title>Genome Sequencing of Type Strains.</title>
        <authorList>
            <person name="Lemaire J.F."/>
            <person name="Inderbitzin P."/>
            <person name="Collins S.B."/>
            <person name="Wespe N."/>
            <person name="Knight-Connoni V."/>
        </authorList>
    </citation>
    <scope>NUCLEOTIDE SEQUENCE [LARGE SCALE GENOMIC DNA]</scope>
    <source>
        <strain evidence="5 6">DSM 14730</strain>
    </source>
</reference>
<dbReference type="InterPro" id="IPR029017">
    <property type="entry name" value="Enolase-like_N"/>
</dbReference>
<dbReference type="PANTHER" id="PTHR13794">
    <property type="entry name" value="ENOLASE SUPERFAMILY, MANDELATE RACEMASE"/>
    <property type="match status" value="1"/>
</dbReference>
<comment type="cofactor">
    <cofactor evidence="1">
        <name>Mg(2+)</name>
        <dbReference type="ChEBI" id="CHEBI:18420"/>
    </cofactor>
</comment>
<dbReference type="Pfam" id="PF02746">
    <property type="entry name" value="MR_MLE_N"/>
    <property type="match status" value="1"/>
</dbReference>
<dbReference type="Gene3D" id="3.20.20.120">
    <property type="entry name" value="Enolase-like C-terminal domain"/>
    <property type="match status" value="1"/>
</dbReference>
<dbReference type="SFLD" id="SFLDS00001">
    <property type="entry name" value="Enolase"/>
    <property type="match status" value="1"/>
</dbReference>
<dbReference type="SUPFAM" id="SSF54826">
    <property type="entry name" value="Enolase N-terminal domain-like"/>
    <property type="match status" value="1"/>
</dbReference>